<dbReference type="SUPFAM" id="SSF46785">
    <property type="entry name" value="Winged helix' DNA-binding domain"/>
    <property type="match status" value="1"/>
</dbReference>
<evidence type="ECO:0000256" key="2">
    <source>
        <dbReference type="ARBA" id="ARBA00006479"/>
    </source>
</evidence>
<dbReference type="Proteomes" id="UP000198597">
    <property type="component" value="Unassembled WGS sequence"/>
</dbReference>
<dbReference type="AlphaFoldDB" id="A0A1H0W5H6"/>
<dbReference type="EMBL" id="FNJM01000034">
    <property type="protein sequence ID" value="SDP86007.1"/>
    <property type="molecule type" value="Genomic_DNA"/>
</dbReference>
<protein>
    <submittedName>
        <fullName evidence="4">Sugar kinase of the NBD/HSP70 family, may contain an N-terminal HTH domain</fullName>
    </submittedName>
</protein>
<keyword evidence="4" id="KW-0418">Kinase</keyword>
<evidence type="ECO:0000313" key="5">
    <source>
        <dbReference type="Proteomes" id="UP000198597"/>
    </source>
</evidence>
<dbReference type="InterPro" id="IPR036388">
    <property type="entry name" value="WH-like_DNA-bd_sf"/>
</dbReference>
<dbReference type="InterPro" id="IPR000600">
    <property type="entry name" value="ROK"/>
</dbReference>
<dbReference type="GO" id="GO:0042732">
    <property type="term" value="P:D-xylose metabolic process"/>
    <property type="evidence" value="ECO:0007669"/>
    <property type="project" value="UniProtKB-KW"/>
</dbReference>
<gene>
    <name evidence="4" type="ORF">SAMN04488529_1342</name>
</gene>
<reference evidence="4 5" key="1">
    <citation type="submission" date="2016-10" db="EMBL/GenBank/DDBJ databases">
        <authorList>
            <person name="de Groot N.N."/>
        </authorList>
    </citation>
    <scope>NUCLEOTIDE SEQUENCE [LARGE SCALE GENOMIC DNA]</scope>
    <source>
        <strain evidence="4 5">DSM 12272</strain>
    </source>
</reference>
<dbReference type="CDD" id="cd23763">
    <property type="entry name" value="ASKHA_ATPase_ROK"/>
    <property type="match status" value="1"/>
</dbReference>
<comment type="similarity">
    <text evidence="2">Belongs to the ROK (NagC/XylR) family.</text>
</comment>
<sequence length="345" mass="39179">MKSLSGNSLLMKEVNSNIILKNLKNEKKATTQRLSEVTGLSAVTVGSILQKLIEGKQVFKDDVIPSNGGRPAHRYCYNGEYSHVLIIYTDEDNEKDRIHASVVNLFGECIHKENFSLEHIVLESFEPIIDKLIHKYQTIKAIGFGLPGAEHNGTIITNDYKNLNGVRFSEYYRNRYNVPVKFENDVNAAVIGYCNMHEEEIKSDAAIVYVYFPEKYSPGVGIYINGKIYTGFKNFAGEVKNMPLGIEWENINYNSIKEVSNAIAKLIISIVYLLDPERIILYGRFINEDYLKNIITTCKYTLIETTLPVISKTEDFNSDFENGISKSTLDLLEKTLVLINTYPNK</sequence>
<dbReference type="SUPFAM" id="SSF53067">
    <property type="entry name" value="Actin-like ATPase domain"/>
    <property type="match status" value="1"/>
</dbReference>
<organism evidence="4 5">
    <name type="scientific">Clostridium gasigenes</name>
    <dbReference type="NCBI Taxonomy" id="94869"/>
    <lineage>
        <taxon>Bacteria</taxon>
        <taxon>Bacillati</taxon>
        <taxon>Bacillota</taxon>
        <taxon>Clostridia</taxon>
        <taxon>Eubacteriales</taxon>
        <taxon>Clostridiaceae</taxon>
        <taxon>Clostridium</taxon>
    </lineage>
</organism>
<proteinExistence type="inferred from homology"/>
<keyword evidence="3" id="KW-0859">Xylose metabolism</keyword>
<dbReference type="PANTHER" id="PTHR18964:SF149">
    <property type="entry name" value="BIFUNCTIONAL UDP-N-ACETYLGLUCOSAMINE 2-EPIMERASE_N-ACETYLMANNOSAMINE KINASE"/>
    <property type="match status" value="1"/>
</dbReference>
<dbReference type="PANTHER" id="PTHR18964">
    <property type="entry name" value="ROK (REPRESSOR, ORF, KINASE) FAMILY"/>
    <property type="match status" value="1"/>
</dbReference>
<accession>A0A1H0W5H6</accession>
<dbReference type="Gene3D" id="3.30.420.40">
    <property type="match status" value="2"/>
</dbReference>
<dbReference type="InterPro" id="IPR036390">
    <property type="entry name" value="WH_DNA-bd_sf"/>
</dbReference>
<keyword evidence="3" id="KW-0119">Carbohydrate metabolism</keyword>
<dbReference type="Pfam" id="PF00480">
    <property type="entry name" value="ROK"/>
    <property type="match status" value="1"/>
</dbReference>
<keyword evidence="4" id="KW-0808">Transferase</keyword>
<evidence type="ECO:0000313" key="4">
    <source>
        <dbReference type="EMBL" id="SDP86007.1"/>
    </source>
</evidence>
<dbReference type="InterPro" id="IPR043129">
    <property type="entry name" value="ATPase_NBD"/>
</dbReference>
<dbReference type="GO" id="GO:0016301">
    <property type="term" value="F:kinase activity"/>
    <property type="evidence" value="ECO:0007669"/>
    <property type="project" value="UniProtKB-KW"/>
</dbReference>
<evidence type="ECO:0000256" key="3">
    <source>
        <dbReference type="ARBA" id="ARBA00022629"/>
    </source>
</evidence>
<evidence type="ECO:0000256" key="1">
    <source>
        <dbReference type="ARBA" id="ARBA00002486"/>
    </source>
</evidence>
<keyword evidence="5" id="KW-1185">Reference proteome</keyword>
<name>A0A1H0W5H6_9CLOT</name>
<dbReference type="STRING" id="94869.SAMN04488529_1342"/>
<dbReference type="RefSeq" id="WP_175490926.1">
    <property type="nucleotide sequence ID" value="NZ_FNJM01000034.1"/>
</dbReference>
<dbReference type="Gene3D" id="1.10.10.10">
    <property type="entry name" value="Winged helix-like DNA-binding domain superfamily/Winged helix DNA-binding domain"/>
    <property type="match status" value="1"/>
</dbReference>
<comment type="function">
    <text evidence="1">Transcriptional repressor of xylose-utilizing enzymes.</text>
</comment>